<evidence type="ECO:0000256" key="1">
    <source>
        <dbReference type="SAM" id="Phobius"/>
    </source>
</evidence>
<organism evidence="3">
    <name type="scientific">Gymnodinialimonas phycosphaerae</name>
    <dbReference type="NCBI Taxonomy" id="2841589"/>
    <lineage>
        <taxon>Bacteria</taxon>
        <taxon>Pseudomonadati</taxon>
        <taxon>Pseudomonadota</taxon>
        <taxon>Alphaproteobacteria</taxon>
        <taxon>Rhodobacterales</taxon>
        <taxon>Paracoccaceae</taxon>
        <taxon>Gymnodinialimonas</taxon>
    </lineage>
</organism>
<dbReference type="RefSeq" id="WP_068354457.1">
    <property type="nucleotide sequence ID" value="NZ_JAIMBW010000001.1"/>
</dbReference>
<dbReference type="EMBL" id="CP078073">
    <property type="protein sequence ID" value="QXL89674.1"/>
    <property type="molecule type" value="Genomic_DNA"/>
</dbReference>
<keyword evidence="1" id="KW-0812">Transmembrane</keyword>
<keyword evidence="4" id="KW-1185">Reference proteome</keyword>
<proteinExistence type="predicted"/>
<feature type="transmembrane region" description="Helical" evidence="1">
    <location>
        <begin position="53"/>
        <end position="76"/>
    </location>
</feature>
<dbReference type="AlphaFoldDB" id="A0A975TZP1"/>
<dbReference type="Pfam" id="PF07330">
    <property type="entry name" value="DUF1467"/>
    <property type="match status" value="1"/>
</dbReference>
<evidence type="ECO:0000313" key="3">
    <source>
        <dbReference type="EMBL" id="QXL89674.1"/>
    </source>
</evidence>
<dbReference type="Proteomes" id="UP000693972">
    <property type="component" value="Unassembled WGS sequence"/>
</dbReference>
<sequence>MGVVTGIVLYAVIWFMTLLISLQVRVTSQDEAGEKVPGTHGSAPADAHMKTRIVWTSIFAAGIWAVIAVIIIFELITVEDIDLFTRFGLGSTPPR</sequence>
<reference evidence="3 4" key="1">
    <citation type="submission" date="2021-07" db="EMBL/GenBank/DDBJ databases">
        <title>Karlodiniumbacter phycospheric gen. nov., sp. nov., a phycosphere bacterium isolated from karlodinium veneficum.</title>
        <authorList>
            <person name="Peng Y."/>
            <person name="Jiang L."/>
            <person name="Lee J."/>
        </authorList>
    </citation>
    <scope>NUCLEOTIDE SEQUENCE</scope>
    <source>
        <strain evidence="3 4">N5</strain>
    </source>
</reference>
<keyword evidence="1" id="KW-0472">Membrane</keyword>
<protein>
    <submittedName>
        <fullName evidence="3">DUF1467 family protein</fullName>
    </submittedName>
</protein>
<dbReference type="InterPro" id="IPR009935">
    <property type="entry name" value="DUF1467"/>
</dbReference>
<evidence type="ECO:0000313" key="2">
    <source>
        <dbReference type="EMBL" id="MBY4892955.1"/>
    </source>
</evidence>
<name>A0A975TZP1_9RHOB</name>
<gene>
    <name evidence="2" type="ORF">KUL25_09280</name>
    <name evidence="3" type="ORF">KUL25_09285</name>
</gene>
<feature type="transmembrane region" description="Helical" evidence="1">
    <location>
        <begin position="7"/>
        <end position="26"/>
    </location>
</feature>
<dbReference type="EMBL" id="JAIMBW010000001">
    <property type="protein sequence ID" value="MBY4892955.1"/>
    <property type="molecule type" value="Genomic_DNA"/>
</dbReference>
<evidence type="ECO:0000313" key="4">
    <source>
        <dbReference type="Proteomes" id="UP000693972"/>
    </source>
</evidence>
<accession>A0A975TZP1</accession>
<keyword evidence="1" id="KW-1133">Transmembrane helix</keyword>